<feature type="region of interest" description="Disordered" evidence="1">
    <location>
        <begin position="311"/>
        <end position="350"/>
    </location>
</feature>
<gene>
    <name evidence="2" type="ORF">DV515_00017400</name>
</gene>
<evidence type="ECO:0000256" key="1">
    <source>
        <dbReference type="SAM" id="MobiDB-lite"/>
    </source>
</evidence>
<dbReference type="EMBL" id="QUSF01001072">
    <property type="protein sequence ID" value="RLV71486.1"/>
    <property type="molecule type" value="Genomic_DNA"/>
</dbReference>
<comment type="caution">
    <text evidence="2">The sequence shown here is derived from an EMBL/GenBank/DDBJ whole genome shotgun (WGS) entry which is preliminary data.</text>
</comment>
<name>A0A3L8QWA2_CHLGU</name>
<organism evidence="2 3">
    <name type="scientific">Chloebia gouldiae</name>
    <name type="common">Gouldian finch</name>
    <name type="synonym">Erythrura gouldiae</name>
    <dbReference type="NCBI Taxonomy" id="44316"/>
    <lineage>
        <taxon>Eukaryota</taxon>
        <taxon>Metazoa</taxon>
        <taxon>Chordata</taxon>
        <taxon>Craniata</taxon>
        <taxon>Vertebrata</taxon>
        <taxon>Euteleostomi</taxon>
        <taxon>Archelosauria</taxon>
        <taxon>Archosauria</taxon>
        <taxon>Dinosauria</taxon>
        <taxon>Saurischia</taxon>
        <taxon>Theropoda</taxon>
        <taxon>Coelurosauria</taxon>
        <taxon>Aves</taxon>
        <taxon>Neognathae</taxon>
        <taxon>Neoaves</taxon>
        <taxon>Telluraves</taxon>
        <taxon>Australaves</taxon>
        <taxon>Passeriformes</taxon>
        <taxon>Passeroidea</taxon>
        <taxon>Passeridae</taxon>
        <taxon>Chloebia</taxon>
    </lineage>
</organism>
<evidence type="ECO:0000313" key="3">
    <source>
        <dbReference type="Proteomes" id="UP000276834"/>
    </source>
</evidence>
<protein>
    <submittedName>
        <fullName evidence="2">Uncharacterized protein</fullName>
    </submittedName>
</protein>
<reference evidence="2 3" key="1">
    <citation type="journal article" date="2018" name="Proc. R. Soc. B">
        <title>A non-coding region near Follistatin controls head colour polymorphism in the Gouldian finch.</title>
        <authorList>
            <person name="Toomey M.B."/>
            <person name="Marques C.I."/>
            <person name="Andrade P."/>
            <person name="Araujo P.M."/>
            <person name="Sabatino S."/>
            <person name="Gazda M.A."/>
            <person name="Afonso S."/>
            <person name="Lopes R.J."/>
            <person name="Corbo J.C."/>
            <person name="Carneiro M."/>
        </authorList>
    </citation>
    <scope>NUCLEOTIDE SEQUENCE [LARGE SCALE GENOMIC DNA]</scope>
    <source>
        <strain evidence="2">Red01</strain>
        <tissue evidence="2">Muscle</tissue>
    </source>
</reference>
<keyword evidence="3" id="KW-1185">Reference proteome</keyword>
<accession>A0A3L8QWA2</accession>
<dbReference type="AlphaFoldDB" id="A0A3L8QWA2"/>
<feature type="compositionally biased region" description="Basic and acidic residues" evidence="1">
    <location>
        <begin position="336"/>
        <end position="346"/>
    </location>
</feature>
<evidence type="ECO:0000313" key="2">
    <source>
        <dbReference type="EMBL" id="RLV71486.1"/>
    </source>
</evidence>
<dbReference type="Proteomes" id="UP000276834">
    <property type="component" value="Unassembled WGS sequence"/>
</dbReference>
<sequence>MFCPLRVDFWGSRCHHHFKGPHSAEPGWWLGVSGGFGRYLGDADDGDGDPVLGINLHEGFSGVLWILGFLGSRWIFGVSEEVLCISRVFGVPVDFWGIPRGVLRGPQGRDWVIQGEPKAVSGYLPVTEMGIPCQGIGRFCGNFDVLGGFGGVPGMGGWEFPEVFWGSREGLGVLEGFGDTWEGLRVLGGFRGTWVMPVTELGPRAGYEPSHSARAASACSERSWGGRGSPQTPGDPKCSGTPELPSSLDLLQAEGHQHSAPTPHHPRGAVEEIWRCTDKLGGPSKGTPRNPHWGVRGDPEGVLTQLQGQRKEGLDHGICTSPTPWGSRGHSRRDKTRQGQRLERARPGSRSSCSIALLEKALGWFRLLKGVEGREEAIPNTAPVSQPPLSVSQKELDGLCSSLRQLSTRS</sequence>
<proteinExistence type="predicted"/>
<feature type="region of interest" description="Disordered" evidence="1">
    <location>
        <begin position="218"/>
        <end position="246"/>
    </location>
</feature>